<dbReference type="SUPFAM" id="SSF74653">
    <property type="entry name" value="TolA/TonB C-terminal domain"/>
    <property type="match status" value="1"/>
</dbReference>
<dbReference type="EMBL" id="JADIMZ010000066">
    <property type="protein sequence ID" value="MBO8432534.1"/>
    <property type="molecule type" value="Genomic_DNA"/>
</dbReference>
<feature type="compositionally biased region" description="Basic and acidic residues" evidence="1">
    <location>
        <begin position="1"/>
        <end position="27"/>
    </location>
</feature>
<name>A0A9D9DRI8_9BACT</name>
<evidence type="ECO:0000256" key="1">
    <source>
        <dbReference type="SAM" id="MobiDB-lite"/>
    </source>
</evidence>
<proteinExistence type="predicted"/>
<organism evidence="2 3">
    <name type="scientific">Candidatus Pullibacteroides excrementavium</name>
    <dbReference type="NCBI Taxonomy" id="2840905"/>
    <lineage>
        <taxon>Bacteria</taxon>
        <taxon>Pseudomonadati</taxon>
        <taxon>Bacteroidota</taxon>
        <taxon>Bacteroidia</taxon>
        <taxon>Bacteroidales</taxon>
        <taxon>Candidatus Pullibacteroides</taxon>
    </lineage>
</organism>
<evidence type="ECO:0000313" key="2">
    <source>
        <dbReference type="EMBL" id="MBO8432534.1"/>
    </source>
</evidence>
<evidence type="ECO:0000313" key="3">
    <source>
        <dbReference type="Proteomes" id="UP000823612"/>
    </source>
</evidence>
<dbReference type="Proteomes" id="UP000823612">
    <property type="component" value="Unassembled WGS sequence"/>
</dbReference>
<gene>
    <name evidence="2" type="ORF">IAB08_04505</name>
</gene>
<feature type="non-terminal residue" evidence="2">
    <location>
        <position position="1"/>
    </location>
</feature>
<sequence>EKKEEKAEPEKVPEKTEVKPEKAKEPELNPMALYPGKRKGKEESSQGETQQAGDQGKPEGDVHAQGYEGSGGSGGISFSLNGRTLMSLVKPSYDSDEEGVVVVRIWVNRDGLVTRVQAGVKGTTTMDQLLWKTAAEAAMKSRFVPKEFAPEEQVGTISYRFVRGM</sequence>
<comment type="caution">
    <text evidence="2">The sequence shown here is derived from an EMBL/GenBank/DDBJ whole genome shotgun (WGS) entry which is preliminary data.</text>
</comment>
<feature type="region of interest" description="Disordered" evidence="1">
    <location>
        <begin position="1"/>
        <end position="76"/>
    </location>
</feature>
<reference evidence="2" key="1">
    <citation type="submission" date="2020-10" db="EMBL/GenBank/DDBJ databases">
        <authorList>
            <person name="Gilroy R."/>
        </authorList>
    </citation>
    <scope>NUCLEOTIDE SEQUENCE</scope>
    <source>
        <strain evidence="2">2889</strain>
    </source>
</reference>
<protein>
    <submittedName>
        <fullName evidence="2">Energy transducer TonB</fullName>
    </submittedName>
</protein>
<dbReference type="AlphaFoldDB" id="A0A9D9DRI8"/>
<accession>A0A9D9DRI8</accession>
<reference evidence="2" key="2">
    <citation type="journal article" date="2021" name="PeerJ">
        <title>Extensive microbial diversity within the chicken gut microbiome revealed by metagenomics and culture.</title>
        <authorList>
            <person name="Gilroy R."/>
            <person name="Ravi A."/>
            <person name="Getino M."/>
            <person name="Pursley I."/>
            <person name="Horton D.L."/>
            <person name="Alikhan N.F."/>
            <person name="Baker D."/>
            <person name="Gharbi K."/>
            <person name="Hall N."/>
            <person name="Watson M."/>
            <person name="Adriaenssens E.M."/>
            <person name="Foster-Nyarko E."/>
            <person name="Jarju S."/>
            <person name="Secka A."/>
            <person name="Antonio M."/>
            <person name="Oren A."/>
            <person name="Chaudhuri R.R."/>
            <person name="La Ragione R."/>
            <person name="Hildebrand F."/>
            <person name="Pallen M.J."/>
        </authorList>
    </citation>
    <scope>NUCLEOTIDE SEQUENCE</scope>
    <source>
        <strain evidence="2">2889</strain>
    </source>
</reference>